<protein>
    <submittedName>
        <fullName evidence="2">YtxH domain-containing protein</fullName>
    </submittedName>
</protein>
<comment type="caution">
    <text evidence="2">The sequence shown here is derived from an EMBL/GenBank/DDBJ whole genome shotgun (WGS) entry which is preliminary data.</text>
</comment>
<evidence type="ECO:0000313" key="2">
    <source>
        <dbReference type="EMBL" id="MEZ0166170.1"/>
    </source>
</evidence>
<feature type="compositionally biased region" description="Basic and acidic residues" evidence="1">
    <location>
        <begin position="104"/>
        <end position="113"/>
    </location>
</feature>
<dbReference type="RefSeq" id="WP_370442390.1">
    <property type="nucleotide sequence ID" value="NZ_JBGFTU010000018.1"/>
</dbReference>
<reference evidence="2 3" key="1">
    <citation type="submission" date="2024-07" db="EMBL/GenBank/DDBJ databases">
        <authorList>
            <person name="Thanompreechachai J."/>
            <person name="Duangmal K."/>
        </authorList>
    </citation>
    <scope>NUCLEOTIDE SEQUENCE [LARGE SCALE GENOMIC DNA]</scope>
    <source>
        <strain evidence="2 3">LSe6-4</strain>
    </source>
</reference>
<dbReference type="EMBL" id="JBGFTU010000018">
    <property type="protein sequence ID" value="MEZ0166170.1"/>
    <property type="molecule type" value="Genomic_DNA"/>
</dbReference>
<dbReference type="Proteomes" id="UP001565927">
    <property type="component" value="Unassembled WGS sequence"/>
</dbReference>
<evidence type="ECO:0000313" key="3">
    <source>
        <dbReference type="Proteomes" id="UP001565927"/>
    </source>
</evidence>
<evidence type="ECO:0000256" key="1">
    <source>
        <dbReference type="SAM" id="MobiDB-lite"/>
    </source>
</evidence>
<gene>
    <name evidence="2" type="ORF">AB2L27_15530</name>
</gene>
<proteinExistence type="predicted"/>
<sequence length="113" mass="11257">MVGKVLLLAAAGAGYVLGARAGRERYEQISSSVGRLWGNPKVQSRVGDLEDKAGDLARQAGSAAQEKVGAAAGSVAGSVKDRISGGDAGNNGGSDGGDGAPLGDQHHTRMPTD</sequence>
<name>A0ABV4H3L4_9ACTN</name>
<organism evidence="2 3">
    <name type="scientific">Kineococcus halophytocola</name>
    <dbReference type="NCBI Taxonomy" id="3234027"/>
    <lineage>
        <taxon>Bacteria</taxon>
        <taxon>Bacillati</taxon>
        <taxon>Actinomycetota</taxon>
        <taxon>Actinomycetes</taxon>
        <taxon>Kineosporiales</taxon>
        <taxon>Kineosporiaceae</taxon>
        <taxon>Kineococcus</taxon>
    </lineage>
</organism>
<keyword evidence="3" id="KW-1185">Reference proteome</keyword>
<feature type="compositionally biased region" description="Low complexity" evidence="1">
    <location>
        <begin position="68"/>
        <end position="78"/>
    </location>
</feature>
<feature type="region of interest" description="Disordered" evidence="1">
    <location>
        <begin position="58"/>
        <end position="113"/>
    </location>
</feature>
<accession>A0ABV4H3L4</accession>
<feature type="compositionally biased region" description="Gly residues" evidence="1">
    <location>
        <begin position="86"/>
        <end position="100"/>
    </location>
</feature>